<reference evidence="3" key="1">
    <citation type="journal article" date="2014" name="Int. J. Syst. Evol. Microbiol.">
        <title>Complete genome of a new Firmicutes species belonging to the dominant human colonic microbiota ('Ruminococcus bicirculans') reveals two chromosomes and a selective capacity to utilize plant glucans.</title>
        <authorList>
            <consortium name="NISC Comparative Sequencing Program"/>
            <person name="Wegmann U."/>
            <person name="Louis P."/>
            <person name="Goesmann A."/>
            <person name="Henrissat B."/>
            <person name="Duncan S.H."/>
            <person name="Flint H.J."/>
        </authorList>
    </citation>
    <scope>NUCLEOTIDE SEQUENCE</scope>
    <source>
        <strain evidence="3">CGMCC 1.18437</strain>
    </source>
</reference>
<dbReference type="SMART" id="SM00065">
    <property type="entry name" value="GAF"/>
    <property type="match status" value="2"/>
</dbReference>
<dbReference type="Proteomes" id="UP000619376">
    <property type="component" value="Unassembled WGS sequence"/>
</dbReference>
<dbReference type="Pfam" id="PF13185">
    <property type="entry name" value="GAF_2"/>
    <property type="match status" value="2"/>
</dbReference>
<reference evidence="4 5" key="3">
    <citation type="submission" date="2020-08" db="EMBL/GenBank/DDBJ databases">
        <title>Genomic Encyclopedia of Type Strains, Phase IV (KMG-IV): sequencing the most valuable type-strain genomes for metagenomic binning, comparative biology and taxonomic classification.</title>
        <authorList>
            <person name="Goeker M."/>
        </authorList>
    </citation>
    <scope>NUCLEOTIDE SEQUENCE [LARGE SCALE GENOMIC DNA]</scope>
    <source>
        <strain evidence="4 5">DSM 27521</strain>
    </source>
</reference>
<dbReference type="EMBL" id="BNAJ01000011">
    <property type="protein sequence ID" value="GHF56372.1"/>
    <property type="molecule type" value="Genomic_DNA"/>
</dbReference>
<keyword evidence="6" id="KW-1185">Reference proteome</keyword>
<dbReference type="InterPro" id="IPR006674">
    <property type="entry name" value="HD_domain"/>
</dbReference>
<reference evidence="6" key="2">
    <citation type="journal article" date="2019" name="Int. J. Syst. Evol. Microbiol.">
        <title>The Global Catalogue of Microorganisms (GCM) 10K type strain sequencing project: providing services to taxonomists for standard genome sequencing and annotation.</title>
        <authorList>
            <consortium name="The Broad Institute Genomics Platform"/>
            <consortium name="The Broad Institute Genome Sequencing Center for Infectious Disease"/>
            <person name="Wu L."/>
            <person name="Ma J."/>
        </authorList>
    </citation>
    <scope>NUCLEOTIDE SEQUENCE [LARGE SCALE GENOMIC DNA]</scope>
    <source>
        <strain evidence="6">CGMCC 1.18437</strain>
    </source>
</reference>
<protein>
    <submittedName>
        <fullName evidence="4">Putative nucleotidyltransferase with HDIG domain</fullName>
    </submittedName>
</protein>
<dbReference type="PROSITE" id="PS51831">
    <property type="entry name" value="HD"/>
    <property type="match status" value="1"/>
</dbReference>
<dbReference type="Gene3D" id="3.30.450.40">
    <property type="match status" value="2"/>
</dbReference>
<dbReference type="RefSeq" id="WP_184114360.1">
    <property type="nucleotide sequence ID" value="NZ_BNAJ01000011.1"/>
</dbReference>
<dbReference type="SUPFAM" id="SSF109604">
    <property type="entry name" value="HD-domain/PDEase-like"/>
    <property type="match status" value="1"/>
</dbReference>
<feature type="domain" description="HD-GYP" evidence="2">
    <location>
        <begin position="345"/>
        <end position="536"/>
    </location>
</feature>
<dbReference type="CDD" id="cd00077">
    <property type="entry name" value="HDc"/>
    <property type="match status" value="1"/>
</dbReference>
<dbReference type="SMART" id="SM00471">
    <property type="entry name" value="HDc"/>
    <property type="match status" value="1"/>
</dbReference>
<accession>A0A7W8KH82</accession>
<dbReference type="PROSITE" id="PS51832">
    <property type="entry name" value="HD_GYP"/>
    <property type="match status" value="1"/>
</dbReference>
<dbReference type="PANTHER" id="PTHR45228">
    <property type="entry name" value="CYCLIC DI-GMP PHOSPHODIESTERASE TM_0186-RELATED"/>
    <property type="match status" value="1"/>
</dbReference>
<dbReference type="NCBIfam" id="TIGR00277">
    <property type="entry name" value="HDIG"/>
    <property type="match status" value="1"/>
</dbReference>
<dbReference type="InterPro" id="IPR029016">
    <property type="entry name" value="GAF-like_dom_sf"/>
</dbReference>
<dbReference type="InterPro" id="IPR006675">
    <property type="entry name" value="HDIG_dom"/>
</dbReference>
<gene>
    <name evidence="3" type="ORF">GCM10017781_35860</name>
    <name evidence="4" type="ORF">HNQ07_003648</name>
</gene>
<evidence type="ECO:0000313" key="4">
    <source>
        <dbReference type="EMBL" id="MBB5378147.1"/>
    </source>
</evidence>
<evidence type="ECO:0000313" key="3">
    <source>
        <dbReference type="EMBL" id="GHF56372.1"/>
    </source>
</evidence>
<evidence type="ECO:0000313" key="5">
    <source>
        <dbReference type="Proteomes" id="UP000539473"/>
    </source>
</evidence>
<dbReference type="EMBL" id="JACHFK010000011">
    <property type="protein sequence ID" value="MBB5378147.1"/>
    <property type="molecule type" value="Genomic_DNA"/>
</dbReference>
<dbReference type="InterPro" id="IPR052020">
    <property type="entry name" value="Cyclic_di-GMP/3'3'-cGAMP_PDE"/>
</dbReference>
<sequence>MPTPALSEVSWTRRQPKPALDVASVVLLAQSAADAFTRCVEQALRTTRATTSTVMLLRPERDMLEVVAAAGHLASEARGRFLARGEALGWRVIDSGKAQLVEQAHIEPEAAFVSGRRSPGMYLGVPLIDPDGRVLGVLTADTTGSDERLTEADAAALLLLGQAAGVAFSRWQALDHARQHARQAERLATLSARLEQLTSPAEIAREGLHTLLELSGFTTGIAVNLDDGGLVNLTVLEGDDRFRPRVETVLGTPQPARGMIAHVLATGRSLAVPDYRSSPFARPDVILLRSAVAAPLHVGGRAVGVLALMNLRERVDIPAELLTLLDAVAARIEHALERAAGLEHLRQTREAALRAMGRVIEGRDGETFGHTDRVTILAVRLGEALGLDAASIQHLRWGAYLHDIGKVTVPDAILLKPGPLTPDERQLMQQHAVTGDDLLRDECFVPREVRAVVRSHHERWDGTGYPDGLRDTQIPLLARIFSVADVYDALVSERPYKRAWPHAAAVAELRRSAGTQFDPGIVEAFVALCGCGGGPS</sequence>
<evidence type="ECO:0000313" key="6">
    <source>
        <dbReference type="Proteomes" id="UP000619376"/>
    </source>
</evidence>
<dbReference type="AlphaFoldDB" id="A0A7W8KH82"/>
<dbReference type="Gene3D" id="1.10.3210.10">
    <property type="entry name" value="Hypothetical protein af1432"/>
    <property type="match status" value="1"/>
</dbReference>
<proteinExistence type="predicted"/>
<dbReference type="InterPro" id="IPR037522">
    <property type="entry name" value="HD_GYP_dom"/>
</dbReference>
<dbReference type="InterPro" id="IPR003607">
    <property type="entry name" value="HD/PDEase_dom"/>
</dbReference>
<name>A0A7W8KH82_9DEIO</name>
<dbReference type="Pfam" id="PF13487">
    <property type="entry name" value="HD_5"/>
    <property type="match status" value="1"/>
</dbReference>
<reference evidence="3" key="4">
    <citation type="submission" date="2024-05" db="EMBL/GenBank/DDBJ databases">
        <authorList>
            <person name="Sun Q."/>
            <person name="Zhou Y."/>
        </authorList>
    </citation>
    <scope>NUCLEOTIDE SEQUENCE</scope>
    <source>
        <strain evidence="3">CGMCC 1.18437</strain>
    </source>
</reference>
<keyword evidence="4" id="KW-0808">Transferase</keyword>
<dbReference type="SUPFAM" id="SSF55781">
    <property type="entry name" value="GAF domain-like"/>
    <property type="match status" value="2"/>
</dbReference>
<organism evidence="4 5">
    <name type="scientific">Deinococcus metalli</name>
    <dbReference type="NCBI Taxonomy" id="1141878"/>
    <lineage>
        <taxon>Bacteria</taxon>
        <taxon>Thermotogati</taxon>
        <taxon>Deinococcota</taxon>
        <taxon>Deinococci</taxon>
        <taxon>Deinococcales</taxon>
        <taxon>Deinococcaceae</taxon>
        <taxon>Deinococcus</taxon>
    </lineage>
</organism>
<dbReference type="InterPro" id="IPR003018">
    <property type="entry name" value="GAF"/>
</dbReference>
<comment type="caution">
    <text evidence="4">The sequence shown here is derived from an EMBL/GenBank/DDBJ whole genome shotgun (WGS) entry which is preliminary data.</text>
</comment>
<dbReference type="GO" id="GO:0016740">
    <property type="term" value="F:transferase activity"/>
    <property type="evidence" value="ECO:0007669"/>
    <property type="project" value="UniProtKB-KW"/>
</dbReference>
<evidence type="ECO:0000259" key="2">
    <source>
        <dbReference type="PROSITE" id="PS51832"/>
    </source>
</evidence>
<evidence type="ECO:0000259" key="1">
    <source>
        <dbReference type="PROSITE" id="PS51831"/>
    </source>
</evidence>
<dbReference type="PANTHER" id="PTHR45228:SF8">
    <property type="entry name" value="TWO-COMPONENT RESPONSE REGULATOR-RELATED"/>
    <property type="match status" value="1"/>
</dbReference>
<feature type="domain" description="HD" evidence="1">
    <location>
        <begin position="367"/>
        <end position="490"/>
    </location>
</feature>
<dbReference type="Proteomes" id="UP000539473">
    <property type="component" value="Unassembled WGS sequence"/>
</dbReference>